<feature type="compositionally biased region" description="Basic and acidic residues" evidence="3">
    <location>
        <begin position="170"/>
        <end position="183"/>
    </location>
</feature>
<feature type="domain" description="EF-hand" evidence="5">
    <location>
        <begin position="123"/>
        <end position="149"/>
    </location>
</feature>
<dbReference type="PANTHER" id="PTHR10827">
    <property type="entry name" value="RETICULOCALBIN"/>
    <property type="match status" value="1"/>
</dbReference>
<accession>A0AAE7B650</accession>
<evidence type="ECO:0000313" key="7">
    <source>
        <dbReference type="Proteomes" id="UP000503482"/>
    </source>
</evidence>
<evidence type="ECO:0000256" key="4">
    <source>
        <dbReference type="SAM" id="SignalP"/>
    </source>
</evidence>
<dbReference type="GO" id="GO:0005509">
    <property type="term" value="F:calcium ion binding"/>
    <property type="evidence" value="ECO:0007669"/>
    <property type="project" value="InterPro"/>
</dbReference>
<feature type="chain" id="PRO_5042277549" evidence="4">
    <location>
        <begin position="27"/>
        <end position="191"/>
    </location>
</feature>
<dbReference type="Gene3D" id="1.10.238.10">
    <property type="entry name" value="EF-hand"/>
    <property type="match status" value="2"/>
</dbReference>
<keyword evidence="4" id="KW-0732">Signal</keyword>
<evidence type="ECO:0000313" key="6">
    <source>
        <dbReference type="EMBL" id="QKF66014.1"/>
    </source>
</evidence>
<dbReference type="Pfam" id="PF13202">
    <property type="entry name" value="EF-hand_5"/>
    <property type="match status" value="2"/>
</dbReference>
<dbReference type="EMBL" id="CP053840">
    <property type="protein sequence ID" value="QKF66014.1"/>
    <property type="molecule type" value="Genomic_DNA"/>
</dbReference>
<name>A0AAE7B650_9BACT</name>
<keyword evidence="1" id="KW-0479">Metal-binding</keyword>
<keyword evidence="7" id="KW-1185">Reference proteome</keyword>
<keyword evidence="2" id="KW-0677">Repeat</keyword>
<feature type="compositionally biased region" description="Basic and acidic residues" evidence="3">
    <location>
        <begin position="139"/>
        <end position="156"/>
    </location>
</feature>
<organism evidence="6 7">
    <name type="scientific">Arcobacter venerupis</name>
    <dbReference type="NCBI Taxonomy" id="1054033"/>
    <lineage>
        <taxon>Bacteria</taxon>
        <taxon>Pseudomonadati</taxon>
        <taxon>Campylobacterota</taxon>
        <taxon>Epsilonproteobacteria</taxon>
        <taxon>Campylobacterales</taxon>
        <taxon>Arcobacteraceae</taxon>
        <taxon>Arcobacter</taxon>
    </lineage>
</organism>
<feature type="domain" description="EF-hand" evidence="5">
    <location>
        <begin position="38"/>
        <end position="64"/>
    </location>
</feature>
<gene>
    <name evidence="6" type="ORF">AVENP_0440</name>
</gene>
<dbReference type="PANTHER" id="PTHR10827:SF98">
    <property type="entry name" value="45 KDA CALCIUM-BINDING PROTEIN"/>
    <property type="match status" value="1"/>
</dbReference>
<dbReference type="InterPro" id="IPR018247">
    <property type="entry name" value="EF_Hand_1_Ca_BS"/>
</dbReference>
<dbReference type="RefSeq" id="WP_128359296.1">
    <property type="nucleotide sequence ID" value="NZ_CP053840.1"/>
</dbReference>
<feature type="region of interest" description="Disordered" evidence="3">
    <location>
        <begin position="139"/>
        <end position="191"/>
    </location>
</feature>
<dbReference type="PROSITE" id="PS00018">
    <property type="entry name" value="EF_HAND_1"/>
    <property type="match status" value="4"/>
</dbReference>
<feature type="signal peptide" evidence="4">
    <location>
        <begin position="1"/>
        <end position="26"/>
    </location>
</feature>
<evidence type="ECO:0000256" key="1">
    <source>
        <dbReference type="ARBA" id="ARBA00022723"/>
    </source>
</evidence>
<dbReference type="CDD" id="cd00051">
    <property type="entry name" value="EFh"/>
    <property type="match status" value="1"/>
</dbReference>
<evidence type="ECO:0000259" key="5">
    <source>
        <dbReference type="PROSITE" id="PS50222"/>
    </source>
</evidence>
<proteinExistence type="predicted"/>
<evidence type="ECO:0000256" key="2">
    <source>
        <dbReference type="ARBA" id="ARBA00022737"/>
    </source>
</evidence>
<dbReference type="KEGG" id="avp:AVENP_0440"/>
<dbReference type="AlphaFoldDB" id="A0AAE7B650"/>
<dbReference type="PROSITE" id="PS50222">
    <property type="entry name" value="EF_HAND_2"/>
    <property type="match status" value="2"/>
</dbReference>
<sequence length="191" mass="21506">MKNLFKTIKLGFLVAGSLSVITTALIAEDLPNRGPIEFSSYDTNKDGFVSEKEFNDIRAKRMEQKATSGMPMRNVANAPDFTALDTNKDGKLTEIELLKGQNKQMQNNQGKKGMGQQANMPNFEDFDLNKDGMISSKEMDEAREKRMEEKASEGKMMKNIGNQPLFSDIDTNKDGNISKEEFLAHQTKQRQ</sequence>
<dbReference type="InterPro" id="IPR002048">
    <property type="entry name" value="EF_hand_dom"/>
</dbReference>
<protein>
    <submittedName>
        <fullName evidence="6">EF-hand domain-containing, calcium-binding protein</fullName>
    </submittedName>
</protein>
<dbReference type="SUPFAM" id="SSF47473">
    <property type="entry name" value="EF-hand"/>
    <property type="match status" value="1"/>
</dbReference>
<dbReference type="Proteomes" id="UP000503482">
    <property type="component" value="Chromosome"/>
</dbReference>
<reference evidence="6 7" key="1">
    <citation type="submission" date="2020-05" db="EMBL/GenBank/DDBJ databases">
        <title>Complete genome sequencing of Campylobacter and Arcobacter type strains.</title>
        <authorList>
            <person name="Miller W.G."/>
            <person name="Yee E."/>
        </authorList>
    </citation>
    <scope>NUCLEOTIDE SEQUENCE [LARGE SCALE GENOMIC DNA]</scope>
    <source>
        <strain evidence="6 7">LMG 26156</strain>
    </source>
</reference>
<dbReference type="InterPro" id="IPR011992">
    <property type="entry name" value="EF-hand-dom_pair"/>
</dbReference>
<dbReference type="Pfam" id="PF13499">
    <property type="entry name" value="EF-hand_7"/>
    <property type="match status" value="1"/>
</dbReference>
<evidence type="ECO:0000256" key="3">
    <source>
        <dbReference type="SAM" id="MobiDB-lite"/>
    </source>
</evidence>